<proteinExistence type="predicted"/>
<keyword evidence="1" id="KW-0175">Coiled coil</keyword>
<keyword evidence="5" id="KW-1185">Reference proteome</keyword>
<evidence type="ECO:0000256" key="2">
    <source>
        <dbReference type="SAM" id="Phobius"/>
    </source>
</evidence>
<feature type="coiled-coil region" evidence="1">
    <location>
        <begin position="162"/>
        <end position="191"/>
    </location>
</feature>
<keyword evidence="2" id="KW-0472">Membrane</keyword>
<dbReference type="AlphaFoldDB" id="A0AAE1QNE6"/>
<comment type="caution">
    <text evidence="4">The sequence shown here is derived from an EMBL/GenBank/DDBJ whole genome shotgun (WGS) entry which is preliminary data.</text>
</comment>
<evidence type="ECO:0000256" key="3">
    <source>
        <dbReference type="SAM" id="SignalP"/>
    </source>
</evidence>
<keyword evidence="2" id="KW-0812">Transmembrane</keyword>
<evidence type="ECO:0000313" key="4">
    <source>
        <dbReference type="EMBL" id="KAK4328783.1"/>
    </source>
</evidence>
<keyword evidence="3" id="KW-0732">Signal</keyword>
<reference evidence="4" key="1">
    <citation type="submission" date="2023-11" db="EMBL/GenBank/DDBJ databases">
        <title>Genome assemblies of two species of porcelain crab, Petrolisthes cinctipes and Petrolisthes manimaculis (Anomura: Porcellanidae).</title>
        <authorList>
            <person name="Angst P."/>
        </authorList>
    </citation>
    <scope>NUCLEOTIDE SEQUENCE</scope>
    <source>
        <strain evidence="4">PB745_02</strain>
        <tissue evidence="4">Gill</tissue>
    </source>
</reference>
<dbReference type="EMBL" id="JAWZYT010000059">
    <property type="protein sequence ID" value="KAK4328783.1"/>
    <property type="molecule type" value="Genomic_DNA"/>
</dbReference>
<feature type="chain" id="PRO_5042136657" evidence="3">
    <location>
        <begin position="21"/>
        <end position="292"/>
    </location>
</feature>
<organism evidence="4 5">
    <name type="scientific">Petrolisthes manimaculis</name>
    <dbReference type="NCBI Taxonomy" id="1843537"/>
    <lineage>
        <taxon>Eukaryota</taxon>
        <taxon>Metazoa</taxon>
        <taxon>Ecdysozoa</taxon>
        <taxon>Arthropoda</taxon>
        <taxon>Crustacea</taxon>
        <taxon>Multicrustacea</taxon>
        <taxon>Malacostraca</taxon>
        <taxon>Eumalacostraca</taxon>
        <taxon>Eucarida</taxon>
        <taxon>Decapoda</taxon>
        <taxon>Pleocyemata</taxon>
        <taxon>Anomura</taxon>
        <taxon>Galatheoidea</taxon>
        <taxon>Porcellanidae</taxon>
        <taxon>Petrolisthes</taxon>
    </lineage>
</organism>
<dbReference type="Proteomes" id="UP001292094">
    <property type="component" value="Unassembled WGS sequence"/>
</dbReference>
<feature type="transmembrane region" description="Helical" evidence="2">
    <location>
        <begin position="118"/>
        <end position="138"/>
    </location>
</feature>
<evidence type="ECO:0000256" key="1">
    <source>
        <dbReference type="SAM" id="Coils"/>
    </source>
</evidence>
<name>A0AAE1QNE6_9EUCA</name>
<feature type="transmembrane region" description="Helical" evidence="2">
    <location>
        <begin position="36"/>
        <end position="61"/>
    </location>
</feature>
<feature type="transmembrane region" description="Helical" evidence="2">
    <location>
        <begin position="82"/>
        <end position="98"/>
    </location>
</feature>
<sequence>MRWIVSCLVGLTAVAYLAQGREMEDGRIFAARSVKTAIIVTTSTTVTPLTCAAVLPANTVCQRRRYRSFSLIDLKKKEMNRLAILSVFLMGVLCSVQGRNEEDGRVIVAVKTTTLFTLATSTTTLPLTCATVISRTVCARRRFKRYSFIDDETFGGIDDESLTALDASLREQEQLQEKEEEEEEKDLLKSRTGKIAAFTIESTISSTLTVTVTSINNSITVSVSLFCSVDGFNAPPFVKKMNLLVVGVLLGAVCSAYGRDIDDARIIAARSTRRPLYSPPPPLLNPSPVPSL</sequence>
<protein>
    <submittedName>
        <fullName evidence="4">Uncharacterized protein</fullName>
    </submittedName>
</protein>
<feature type="signal peptide" evidence="3">
    <location>
        <begin position="1"/>
        <end position="20"/>
    </location>
</feature>
<accession>A0AAE1QNE6</accession>
<gene>
    <name evidence="4" type="ORF">Pmani_000842</name>
</gene>
<evidence type="ECO:0000313" key="5">
    <source>
        <dbReference type="Proteomes" id="UP001292094"/>
    </source>
</evidence>
<keyword evidence="2" id="KW-1133">Transmembrane helix</keyword>